<proteinExistence type="inferred from homology"/>
<sequence length="281" mass="30349">MVSVIPVSVNEDNYAYLVQTNAATKECVAVDVCEPDKIVAAAEKLGWKITGILTVIIFTITATITFIRDNTLTALFLSQTHHHLDHSGGNTDLVSGLAPQHTPVYGGDDRIPALTTKLNDRAVFTLGDLSITPLHTACHTRGSISYFVTSKNSTDKVVFTGDTLFIAGCGRFFEGTAQEMHTSLNEILGALPDDTKVYCGHEYTASNLRFAAAIEPGNADVKAKLEWANATKVTVPSTIGEEKKLNPFMRVDVASVKKSADVGEDPVAVMGKLREMKNSFK</sequence>
<organism evidence="12 13">
    <name type="scientific">Physocladia obscura</name>
    <dbReference type="NCBI Taxonomy" id="109957"/>
    <lineage>
        <taxon>Eukaryota</taxon>
        <taxon>Fungi</taxon>
        <taxon>Fungi incertae sedis</taxon>
        <taxon>Chytridiomycota</taxon>
        <taxon>Chytridiomycota incertae sedis</taxon>
        <taxon>Chytridiomycetes</taxon>
        <taxon>Chytridiales</taxon>
        <taxon>Chytriomycetaceae</taxon>
        <taxon>Physocladia</taxon>
    </lineage>
</organism>
<evidence type="ECO:0000256" key="8">
    <source>
        <dbReference type="ARBA" id="ARBA00022833"/>
    </source>
</evidence>
<reference evidence="12" key="1">
    <citation type="submission" date="2020-05" db="EMBL/GenBank/DDBJ databases">
        <title>Phylogenomic resolution of chytrid fungi.</title>
        <authorList>
            <person name="Stajich J.E."/>
            <person name="Amses K."/>
            <person name="Simmons R."/>
            <person name="Seto K."/>
            <person name="Myers J."/>
            <person name="Bonds A."/>
            <person name="Quandt C.A."/>
            <person name="Barry K."/>
            <person name="Liu P."/>
            <person name="Grigoriev I."/>
            <person name="Longcore J.E."/>
            <person name="James T.Y."/>
        </authorList>
    </citation>
    <scope>NUCLEOTIDE SEQUENCE</scope>
    <source>
        <strain evidence="12">JEL0513</strain>
    </source>
</reference>
<dbReference type="InterPro" id="IPR017782">
    <property type="entry name" value="Hydroxyacylglutathione_Hdrlase"/>
</dbReference>
<dbReference type="NCBIfam" id="TIGR03413">
    <property type="entry name" value="GSH_gloB"/>
    <property type="match status" value="1"/>
</dbReference>
<feature type="transmembrane region" description="Helical" evidence="10">
    <location>
        <begin position="45"/>
        <end position="67"/>
    </location>
</feature>
<dbReference type="EMBL" id="JADGJH010001570">
    <property type="protein sequence ID" value="KAJ3112145.1"/>
    <property type="molecule type" value="Genomic_DNA"/>
</dbReference>
<keyword evidence="6" id="KW-0479">Metal-binding</keyword>
<dbReference type="PANTHER" id="PTHR11935:SF94">
    <property type="entry name" value="TENZING NORGAY, ISOFORM C"/>
    <property type="match status" value="1"/>
</dbReference>
<dbReference type="InterPro" id="IPR035680">
    <property type="entry name" value="Clx_II_MBL"/>
</dbReference>
<dbReference type="GO" id="GO:0046872">
    <property type="term" value="F:metal ion binding"/>
    <property type="evidence" value="ECO:0007669"/>
    <property type="project" value="UniProtKB-KW"/>
</dbReference>
<protein>
    <recommendedName>
        <fullName evidence="5">hydroxyacylglutathione hydrolase</fullName>
        <ecNumber evidence="5">3.1.2.6</ecNumber>
    </recommendedName>
    <alternativeName>
        <fullName evidence="9">Glyoxalase II</fullName>
    </alternativeName>
</protein>
<evidence type="ECO:0000313" key="13">
    <source>
        <dbReference type="Proteomes" id="UP001211907"/>
    </source>
</evidence>
<evidence type="ECO:0000256" key="1">
    <source>
        <dbReference type="ARBA" id="ARBA00001623"/>
    </source>
</evidence>
<keyword evidence="10" id="KW-1133">Transmembrane helix</keyword>
<dbReference type="HAMAP" id="MF_01374">
    <property type="entry name" value="Glyoxalase_2"/>
    <property type="match status" value="1"/>
</dbReference>
<evidence type="ECO:0000256" key="9">
    <source>
        <dbReference type="ARBA" id="ARBA00031044"/>
    </source>
</evidence>
<dbReference type="Pfam" id="PF00753">
    <property type="entry name" value="Lactamase_B"/>
    <property type="match status" value="1"/>
</dbReference>
<accession>A0AAD5SVP1</accession>
<evidence type="ECO:0000256" key="2">
    <source>
        <dbReference type="ARBA" id="ARBA00001947"/>
    </source>
</evidence>
<name>A0AAD5SVP1_9FUNG</name>
<dbReference type="InterPro" id="IPR032282">
    <property type="entry name" value="HAGH_C"/>
</dbReference>
<evidence type="ECO:0000256" key="3">
    <source>
        <dbReference type="ARBA" id="ARBA00004963"/>
    </source>
</evidence>
<keyword evidence="10" id="KW-0812">Transmembrane</keyword>
<feature type="domain" description="Metallo-beta-lactamase" evidence="11">
    <location>
        <begin position="12"/>
        <end position="201"/>
    </location>
</feature>
<dbReference type="SMART" id="SM00849">
    <property type="entry name" value="Lactamase_B"/>
    <property type="match status" value="1"/>
</dbReference>
<evidence type="ECO:0000256" key="10">
    <source>
        <dbReference type="SAM" id="Phobius"/>
    </source>
</evidence>
<keyword evidence="8" id="KW-0862">Zinc</keyword>
<keyword evidence="13" id="KW-1185">Reference proteome</keyword>
<keyword evidence="10" id="KW-0472">Membrane</keyword>
<dbReference type="SUPFAM" id="SSF56281">
    <property type="entry name" value="Metallo-hydrolase/oxidoreductase"/>
    <property type="match status" value="1"/>
</dbReference>
<dbReference type="CDD" id="cd07723">
    <property type="entry name" value="hydroxyacylglutathione_hydrolase_MBL-fold"/>
    <property type="match status" value="1"/>
</dbReference>
<dbReference type="GO" id="GO:0004416">
    <property type="term" value="F:hydroxyacylglutathione hydrolase activity"/>
    <property type="evidence" value="ECO:0007669"/>
    <property type="project" value="UniProtKB-EC"/>
</dbReference>
<evidence type="ECO:0000313" key="12">
    <source>
        <dbReference type="EMBL" id="KAJ3112145.1"/>
    </source>
</evidence>
<evidence type="ECO:0000256" key="7">
    <source>
        <dbReference type="ARBA" id="ARBA00022801"/>
    </source>
</evidence>
<dbReference type="PANTHER" id="PTHR11935">
    <property type="entry name" value="BETA LACTAMASE DOMAIN"/>
    <property type="match status" value="1"/>
</dbReference>
<comment type="pathway">
    <text evidence="3">Secondary metabolite metabolism; methylglyoxal degradation; (R)-lactate from methylglyoxal: step 2/2.</text>
</comment>
<dbReference type="InterPro" id="IPR036866">
    <property type="entry name" value="RibonucZ/Hydroxyglut_hydro"/>
</dbReference>
<keyword evidence="7" id="KW-0378">Hydrolase</keyword>
<dbReference type="InterPro" id="IPR001279">
    <property type="entry name" value="Metallo-B-lactamas"/>
</dbReference>
<comment type="similarity">
    <text evidence="4">Belongs to the metallo-beta-lactamase superfamily. Glyoxalase II family.</text>
</comment>
<dbReference type="Gene3D" id="3.60.15.10">
    <property type="entry name" value="Ribonuclease Z/Hydroxyacylglutathione hydrolase-like"/>
    <property type="match status" value="2"/>
</dbReference>
<dbReference type="Proteomes" id="UP001211907">
    <property type="component" value="Unassembled WGS sequence"/>
</dbReference>
<comment type="cofactor">
    <cofactor evidence="2">
        <name>Zn(2+)</name>
        <dbReference type="ChEBI" id="CHEBI:29105"/>
    </cofactor>
</comment>
<evidence type="ECO:0000256" key="6">
    <source>
        <dbReference type="ARBA" id="ARBA00022723"/>
    </source>
</evidence>
<dbReference type="EC" id="3.1.2.6" evidence="5"/>
<dbReference type="Pfam" id="PF16123">
    <property type="entry name" value="HAGH_C"/>
    <property type="match status" value="1"/>
</dbReference>
<dbReference type="GO" id="GO:0019243">
    <property type="term" value="P:methylglyoxal catabolic process to D-lactate via S-lactoyl-glutathione"/>
    <property type="evidence" value="ECO:0007669"/>
    <property type="project" value="InterPro"/>
</dbReference>
<evidence type="ECO:0000256" key="5">
    <source>
        <dbReference type="ARBA" id="ARBA00011917"/>
    </source>
</evidence>
<evidence type="ECO:0000259" key="11">
    <source>
        <dbReference type="SMART" id="SM00849"/>
    </source>
</evidence>
<comment type="catalytic activity">
    <reaction evidence="1">
        <text>an S-(2-hydroxyacyl)glutathione + H2O = a 2-hydroxy carboxylate + glutathione + H(+)</text>
        <dbReference type="Rhea" id="RHEA:21864"/>
        <dbReference type="ChEBI" id="CHEBI:15377"/>
        <dbReference type="ChEBI" id="CHEBI:15378"/>
        <dbReference type="ChEBI" id="CHEBI:57925"/>
        <dbReference type="ChEBI" id="CHEBI:58896"/>
        <dbReference type="ChEBI" id="CHEBI:71261"/>
        <dbReference type="EC" id="3.1.2.6"/>
    </reaction>
</comment>
<evidence type="ECO:0000256" key="4">
    <source>
        <dbReference type="ARBA" id="ARBA00006759"/>
    </source>
</evidence>
<dbReference type="AlphaFoldDB" id="A0AAD5SVP1"/>
<comment type="caution">
    <text evidence="12">The sequence shown here is derived from an EMBL/GenBank/DDBJ whole genome shotgun (WGS) entry which is preliminary data.</text>
</comment>
<gene>
    <name evidence="12" type="ORF">HK100_002441</name>
</gene>